<evidence type="ECO:0000256" key="1">
    <source>
        <dbReference type="SAM" id="MobiDB-lite"/>
    </source>
</evidence>
<comment type="caution">
    <text evidence="3">The sequence shown here is derived from an EMBL/GenBank/DDBJ whole genome shotgun (WGS) entry which is preliminary data.</text>
</comment>
<name>A0AAV9VA73_9PEZI</name>
<accession>A0AAV9VA73</accession>
<sequence length="275" mass="30584">MAGHQQCFLDTFLEQGRPYPGGRRQQEEDEHAEKYEDDKFFSECKASTDAYNREKRFVEQMQKHAESVHGTASGLFAPRPFFERGDSFCSTRAEAGEDLQYEHDRLNVPASRPPRPRLNPEKSWSSAKAENGSGDERSANIACGDACVDGQCFSKDIKKAKKMMAKVEKMTSAGECDCDECTPGDCKCSNCCGSEYGVPKEYYQSMGVRRTAKGRRGKASARAVVLDSDTDTEATGLENSRRPSPPWDALLAFAVVVSGILFLRGIFALFSLFFR</sequence>
<dbReference type="AlphaFoldDB" id="A0AAV9VA73"/>
<feature type="region of interest" description="Disordered" evidence="1">
    <location>
        <begin position="100"/>
        <end position="136"/>
    </location>
</feature>
<dbReference type="Proteomes" id="UP001373714">
    <property type="component" value="Unassembled WGS sequence"/>
</dbReference>
<keyword evidence="2" id="KW-1133">Transmembrane helix</keyword>
<evidence type="ECO:0000313" key="4">
    <source>
        <dbReference type="Proteomes" id="UP001373714"/>
    </source>
</evidence>
<feature type="region of interest" description="Disordered" evidence="1">
    <location>
        <begin position="1"/>
        <end position="37"/>
    </location>
</feature>
<keyword evidence="2" id="KW-0812">Transmembrane</keyword>
<reference evidence="3 4" key="1">
    <citation type="submission" date="2019-10" db="EMBL/GenBank/DDBJ databases">
        <authorList>
            <person name="Palmer J.M."/>
        </authorList>
    </citation>
    <scope>NUCLEOTIDE SEQUENCE [LARGE SCALE GENOMIC DNA]</scope>
    <source>
        <strain evidence="3 4">TWF730</strain>
    </source>
</reference>
<protein>
    <submittedName>
        <fullName evidence="3">Uncharacterized protein</fullName>
    </submittedName>
</protein>
<evidence type="ECO:0000313" key="3">
    <source>
        <dbReference type="EMBL" id="KAK6358031.1"/>
    </source>
</evidence>
<dbReference type="EMBL" id="JAVHNS010000004">
    <property type="protein sequence ID" value="KAK6358031.1"/>
    <property type="molecule type" value="Genomic_DNA"/>
</dbReference>
<gene>
    <name evidence="3" type="ORF">TWF730_007385</name>
</gene>
<evidence type="ECO:0000256" key="2">
    <source>
        <dbReference type="SAM" id="Phobius"/>
    </source>
</evidence>
<feature type="transmembrane region" description="Helical" evidence="2">
    <location>
        <begin position="249"/>
        <end position="274"/>
    </location>
</feature>
<keyword evidence="4" id="KW-1185">Reference proteome</keyword>
<keyword evidence="2" id="KW-0472">Membrane</keyword>
<proteinExistence type="predicted"/>
<organism evidence="3 4">
    <name type="scientific">Orbilia blumenaviensis</name>
    <dbReference type="NCBI Taxonomy" id="1796055"/>
    <lineage>
        <taxon>Eukaryota</taxon>
        <taxon>Fungi</taxon>
        <taxon>Dikarya</taxon>
        <taxon>Ascomycota</taxon>
        <taxon>Pezizomycotina</taxon>
        <taxon>Orbiliomycetes</taxon>
        <taxon>Orbiliales</taxon>
        <taxon>Orbiliaceae</taxon>
        <taxon>Orbilia</taxon>
    </lineage>
</organism>